<feature type="domain" description="UvrB interaction" evidence="3">
    <location>
        <begin position="101"/>
        <end position="189"/>
    </location>
</feature>
<accession>A0A626NC05</accession>
<comment type="caution">
    <text evidence="4">The sequence shown here is derived from an EMBL/GenBank/DDBJ whole genome shotgun (WGS) entry which is preliminary data.</text>
</comment>
<evidence type="ECO:0000259" key="3">
    <source>
        <dbReference type="Pfam" id="PF17757"/>
    </source>
</evidence>
<protein>
    <submittedName>
        <fullName evidence="4">Transcription-repair coupling factor</fullName>
    </submittedName>
</protein>
<dbReference type="SUPFAM" id="SSF52540">
    <property type="entry name" value="P-loop containing nucleoside triphosphate hydrolases"/>
    <property type="match status" value="1"/>
</dbReference>
<dbReference type="InterPro" id="IPR041471">
    <property type="entry name" value="UvrB_inter"/>
</dbReference>
<dbReference type="EMBL" id="AALMIS010000026">
    <property type="protein sequence ID" value="EDB1110994.1"/>
    <property type="molecule type" value="Genomic_DNA"/>
</dbReference>
<feature type="non-terminal residue" evidence="4">
    <location>
        <position position="258"/>
    </location>
</feature>
<keyword evidence="2" id="KW-0067">ATP-binding</keyword>
<evidence type="ECO:0000256" key="1">
    <source>
        <dbReference type="ARBA" id="ARBA00022741"/>
    </source>
</evidence>
<evidence type="ECO:0000256" key="2">
    <source>
        <dbReference type="ARBA" id="ARBA00022840"/>
    </source>
</evidence>
<dbReference type="Gene3D" id="3.30.2060.10">
    <property type="entry name" value="Penicillin-binding protein 1b domain"/>
    <property type="match status" value="1"/>
</dbReference>
<gene>
    <name evidence="4" type="ORF">F9I23_06100</name>
</gene>
<dbReference type="PANTHER" id="PTHR24029">
    <property type="entry name" value="UVRABC SYSTEM PROTEIN B"/>
    <property type="match status" value="1"/>
</dbReference>
<reference evidence="4" key="1">
    <citation type="submission" date="2019-10" db="EMBL/GenBank/DDBJ databases">
        <authorList>
            <consortium name="NARMS: The National Antimicrobial Resistance Monitoring System"/>
        </authorList>
    </citation>
    <scope>NUCLEOTIDE SEQUENCE</scope>
    <source>
        <strain evidence="4">CVM N19C214</strain>
    </source>
</reference>
<dbReference type="GO" id="GO:0016887">
    <property type="term" value="F:ATP hydrolysis activity"/>
    <property type="evidence" value="ECO:0007669"/>
    <property type="project" value="InterPro"/>
</dbReference>
<keyword evidence="1" id="KW-0547">Nucleotide-binding</keyword>
<dbReference type="GO" id="GO:0009380">
    <property type="term" value="C:excinuclease repair complex"/>
    <property type="evidence" value="ECO:0007669"/>
    <property type="project" value="InterPro"/>
</dbReference>
<dbReference type="InterPro" id="IPR027417">
    <property type="entry name" value="P-loop_NTPase"/>
</dbReference>
<dbReference type="PANTHER" id="PTHR24029:SF1">
    <property type="entry name" value="TRANSCRIPTION-REPAIR-COUPLING FACTOR"/>
    <property type="match status" value="1"/>
</dbReference>
<dbReference type="InterPro" id="IPR004807">
    <property type="entry name" value="UvrB"/>
</dbReference>
<dbReference type="GO" id="GO:0005524">
    <property type="term" value="F:ATP binding"/>
    <property type="evidence" value="ECO:0007669"/>
    <property type="project" value="UniProtKB-KW"/>
</dbReference>
<sequence>MQASFYEYLQNPKICELFLCKDEKQADLLAQVSRFKGLKTFVLPDFRAQFGDDLRAFSKELFDLCKILNAYHKEEEKKILISPLNTVLKKLPSKKHLQNYHIDKKQNFDLKCFEDEISRLGYEFVDIVQDKGEISIRADIIDIFCINEENPIRILLFGEEIESIRYFDLQSQKSIPNELEHFEICPFLKYFDKENYEIFKDKLEDFQSDTLIHDINSLGFWCIDDFFDYLELDFLACEKFDINEYEKDISFVNAKILP</sequence>
<evidence type="ECO:0000313" key="4">
    <source>
        <dbReference type="EMBL" id="EDB1110994.1"/>
    </source>
</evidence>
<proteinExistence type="predicted"/>
<name>A0A626NC05_CAMJU</name>
<dbReference type="AlphaFoldDB" id="A0A626NC05"/>
<organism evidence="4">
    <name type="scientific">Campylobacter jejuni</name>
    <dbReference type="NCBI Taxonomy" id="197"/>
    <lineage>
        <taxon>Bacteria</taxon>
        <taxon>Pseudomonadati</taxon>
        <taxon>Campylobacterota</taxon>
        <taxon>Epsilonproteobacteria</taxon>
        <taxon>Campylobacterales</taxon>
        <taxon>Campylobacteraceae</taxon>
        <taxon>Campylobacter</taxon>
    </lineage>
</organism>
<dbReference type="GO" id="GO:0006289">
    <property type="term" value="P:nucleotide-excision repair"/>
    <property type="evidence" value="ECO:0007669"/>
    <property type="project" value="InterPro"/>
</dbReference>
<dbReference type="GO" id="GO:0003677">
    <property type="term" value="F:DNA binding"/>
    <property type="evidence" value="ECO:0007669"/>
    <property type="project" value="InterPro"/>
</dbReference>
<dbReference type="Pfam" id="PF17757">
    <property type="entry name" value="UvrB_inter"/>
    <property type="match status" value="1"/>
</dbReference>